<feature type="region of interest" description="Disordered" evidence="1">
    <location>
        <begin position="67"/>
        <end position="150"/>
    </location>
</feature>
<evidence type="ECO:0000256" key="1">
    <source>
        <dbReference type="SAM" id="MobiDB-lite"/>
    </source>
</evidence>
<dbReference type="AlphaFoldDB" id="A0AAV5F4T4"/>
<feature type="region of interest" description="Disordered" evidence="1">
    <location>
        <begin position="204"/>
        <end position="253"/>
    </location>
</feature>
<gene>
    <name evidence="2" type="primary">gb17636</name>
    <name evidence="2" type="ORF">PR202_gb17636</name>
</gene>
<accession>A0AAV5F4T4</accession>
<feature type="compositionally biased region" description="Gly residues" evidence="1">
    <location>
        <begin position="69"/>
        <end position="98"/>
    </location>
</feature>
<proteinExistence type="predicted"/>
<dbReference type="Proteomes" id="UP001054889">
    <property type="component" value="Unassembled WGS sequence"/>
</dbReference>
<dbReference type="EMBL" id="BQKI01000081">
    <property type="protein sequence ID" value="GJN29410.1"/>
    <property type="molecule type" value="Genomic_DNA"/>
</dbReference>
<protein>
    <submittedName>
        <fullName evidence="2">Uncharacterized protein</fullName>
    </submittedName>
</protein>
<keyword evidence="3" id="KW-1185">Reference proteome</keyword>
<name>A0AAV5F4T4_ELECO</name>
<feature type="region of interest" description="Disordered" evidence="1">
    <location>
        <begin position="1"/>
        <end position="49"/>
    </location>
</feature>
<evidence type="ECO:0000313" key="2">
    <source>
        <dbReference type="EMBL" id="GJN29410.1"/>
    </source>
</evidence>
<organism evidence="2 3">
    <name type="scientific">Eleusine coracana subsp. coracana</name>
    <dbReference type="NCBI Taxonomy" id="191504"/>
    <lineage>
        <taxon>Eukaryota</taxon>
        <taxon>Viridiplantae</taxon>
        <taxon>Streptophyta</taxon>
        <taxon>Embryophyta</taxon>
        <taxon>Tracheophyta</taxon>
        <taxon>Spermatophyta</taxon>
        <taxon>Magnoliopsida</taxon>
        <taxon>Liliopsida</taxon>
        <taxon>Poales</taxon>
        <taxon>Poaceae</taxon>
        <taxon>PACMAD clade</taxon>
        <taxon>Chloridoideae</taxon>
        <taxon>Cynodonteae</taxon>
        <taxon>Eleusininae</taxon>
        <taxon>Eleusine</taxon>
    </lineage>
</organism>
<evidence type="ECO:0000313" key="3">
    <source>
        <dbReference type="Proteomes" id="UP001054889"/>
    </source>
</evidence>
<feature type="compositionally biased region" description="Polar residues" evidence="1">
    <location>
        <begin position="226"/>
        <end position="247"/>
    </location>
</feature>
<reference evidence="2" key="1">
    <citation type="journal article" date="2018" name="DNA Res.">
        <title>Multiple hybrid de novo genome assembly of finger millet, an orphan allotetraploid crop.</title>
        <authorList>
            <person name="Hatakeyama M."/>
            <person name="Aluri S."/>
            <person name="Balachadran M.T."/>
            <person name="Sivarajan S.R."/>
            <person name="Patrignani A."/>
            <person name="Gruter S."/>
            <person name="Poveda L."/>
            <person name="Shimizu-Inatsugi R."/>
            <person name="Baeten J."/>
            <person name="Francoijs K.J."/>
            <person name="Nataraja K.N."/>
            <person name="Reddy Y.A.N."/>
            <person name="Phadnis S."/>
            <person name="Ravikumar R.L."/>
            <person name="Schlapbach R."/>
            <person name="Sreeman S.M."/>
            <person name="Shimizu K.K."/>
        </authorList>
    </citation>
    <scope>NUCLEOTIDE SEQUENCE</scope>
</reference>
<sequence length="359" mass="38781">MDGFGDNGLHPLFSQPDPYSPVHSFNAFHDAQSSRPPASGTAPCHALDLNSESDEWPHLMEYQAYLQRPGGGGSRTGGSWVGGSGDGGSGAGGSGGSGLPPHPTRDGRGRGKRSLGLRSAHVADHIPMREPGRQDGPLAGGGRGLRGAVRHRDDLNMNIDDIEEVTPMTQGHSEWKKLKHGLPDYLPMLEELFEGVVVDGSTSYVAGQSSDDADEDEEAADLFQDAQDTPVSTGSLKRASSTSTTGTSPIKKSKSPVIKMMRDFLSVGSKQAEEQTSMIREMICSTKENNTNRPDKATVETQQAIQLALQDGIDEDSVEFYALSCICEKTEHKGFFLNIKTATRRLAFLKRYCKEKNLM</sequence>
<dbReference type="PANTHER" id="PTHR47069">
    <property type="match status" value="1"/>
</dbReference>
<feature type="compositionally biased region" description="Basic and acidic residues" evidence="1">
    <location>
        <begin position="121"/>
        <end position="133"/>
    </location>
</feature>
<reference evidence="2" key="2">
    <citation type="submission" date="2021-12" db="EMBL/GenBank/DDBJ databases">
        <title>Resequencing data analysis of finger millet.</title>
        <authorList>
            <person name="Hatakeyama M."/>
            <person name="Aluri S."/>
            <person name="Balachadran M.T."/>
            <person name="Sivarajan S.R."/>
            <person name="Poveda L."/>
            <person name="Shimizu-Inatsugi R."/>
            <person name="Schlapbach R."/>
            <person name="Sreeman S.M."/>
            <person name="Shimizu K.K."/>
        </authorList>
    </citation>
    <scope>NUCLEOTIDE SEQUENCE</scope>
</reference>
<dbReference type="PANTHER" id="PTHR47069:SF11">
    <property type="entry name" value="OS04G0275550 PROTEIN"/>
    <property type="match status" value="1"/>
</dbReference>
<feature type="compositionally biased region" description="Acidic residues" evidence="1">
    <location>
        <begin position="211"/>
        <end position="220"/>
    </location>
</feature>
<comment type="caution">
    <text evidence="2">The sequence shown here is derived from an EMBL/GenBank/DDBJ whole genome shotgun (WGS) entry which is preliminary data.</text>
</comment>